<name>A0ABQ9WY71_9EUKA</name>
<dbReference type="EMBL" id="JARBJD010000300">
    <property type="protein sequence ID" value="KAK2944415.1"/>
    <property type="molecule type" value="Genomic_DNA"/>
</dbReference>
<keyword evidence="3" id="KW-1185">Reference proteome</keyword>
<sequence>MECSEGTRECPVSVVASILSDGNHVRLEDGQQRHLIWLAVHSPQVLVFSCVTRSRPSARHNHFRQILRNDVHVMPTSSGVVGIRTSSEDGVDERIAPPSTEEMHELKVTVSRERLAPLTILAEMADPDAAHEINVKSQLSTLNDAPSDTDIKDESRVNFPDETRI</sequence>
<comment type="caution">
    <text evidence="2">The sequence shown here is derived from an EMBL/GenBank/DDBJ whole genome shotgun (WGS) entry which is preliminary data.</text>
</comment>
<feature type="region of interest" description="Disordered" evidence="1">
    <location>
        <begin position="141"/>
        <end position="165"/>
    </location>
</feature>
<organism evidence="2 3">
    <name type="scientific">Blattamonas nauphoetae</name>
    <dbReference type="NCBI Taxonomy" id="2049346"/>
    <lineage>
        <taxon>Eukaryota</taxon>
        <taxon>Metamonada</taxon>
        <taxon>Preaxostyla</taxon>
        <taxon>Oxymonadida</taxon>
        <taxon>Blattamonas</taxon>
    </lineage>
</organism>
<protein>
    <submittedName>
        <fullName evidence="2">Uncharacterized protein</fullName>
    </submittedName>
</protein>
<dbReference type="Proteomes" id="UP001281761">
    <property type="component" value="Unassembled WGS sequence"/>
</dbReference>
<proteinExistence type="predicted"/>
<evidence type="ECO:0000256" key="1">
    <source>
        <dbReference type="SAM" id="MobiDB-lite"/>
    </source>
</evidence>
<reference evidence="2 3" key="1">
    <citation type="journal article" date="2022" name="bioRxiv">
        <title>Genomics of Preaxostyla Flagellates Illuminates Evolutionary Transitions and the Path Towards Mitochondrial Loss.</title>
        <authorList>
            <person name="Novak L.V.F."/>
            <person name="Treitli S.C."/>
            <person name="Pyrih J."/>
            <person name="Halakuc P."/>
            <person name="Pipaliya S.V."/>
            <person name="Vacek V."/>
            <person name="Brzon O."/>
            <person name="Soukal P."/>
            <person name="Eme L."/>
            <person name="Dacks J.B."/>
            <person name="Karnkowska A."/>
            <person name="Elias M."/>
            <person name="Hampl V."/>
        </authorList>
    </citation>
    <scope>NUCLEOTIDE SEQUENCE [LARGE SCALE GENOMIC DNA]</scope>
    <source>
        <strain evidence="2">NAU3</strain>
        <tissue evidence="2">Gut</tissue>
    </source>
</reference>
<gene>
    <name evidence="2" type="ORF">BLNAU_20670</name>
</gene>
<evidence type="ECO:0000313" key="3">
    <source>
        <dbReference type="Proteomes" id="UP001281761"/>
    </source>
</evidence>
<feature type="compositionally biased region" description="Basic and acidic residues" evidence="1">
    <location>
        <begin position="149"/>
        <end position="165"/>
    </location>
</feature>
<evidence type="ECO:0000313" key="2">
    <source>
        <dbReference type="EMBL" id="KAK2944415.1"/>
    </source>
</evidence>
<accession>A0ABQ9WY71</accession>